<dbReference type="AlphaFoldDB" id="A0A8H6VL56"/>
<comment type="caution">
    <text evidence="6">The sequence shown here is derived from an EMBL/GenBank/DDBJ whole genome shotgun (WGS) entry which is preliminary data.</text>
</comment>
<dbReference type="InterPro" id="IPR036861">
    <property type="entry name" value="Endochitinase-like_sf"/>
</dbReference>
<dbReference type="OrthoDB" id="2125469at2759"/>
<evidence type="ECO:0000313" key="6">
    <source>
        <dbReference type="EMBL" id="KAF7196438.1"/>
    </source>
</evidence>
<feature type="disulfide bond" evidence="2">
    <location>
        <begin position="366"/>
        <end position="380"/>
    </location>
</feature>
<comment type="caution">
    <text evidence="2">Lacks conserved residue(s) required for the propagation of feature annotation.</text>
</comment>
<feature type="compositionally biased region" description="Polar residues" evidence="3">
    <location>
        <begin position="197"/>
        <end position="208"/>
    </location>
</feature>
<feature type="non-terminal residue" evidence="6">
    <location>
        <position position="1"/>
    </location>
</feature>
<keyword evidence="4" id="KW-0732">Signal</keyword>
<sequence length="785" mass="81977">MRRMKLAAIGTFVLKAAAQLECPPTVFVTYTSIVGSSESASNSPSVTSTQSAITGTASSISKQIITVTETSVSTFTQNVWSGTVKAKIMTGVRTITKEFERYASGDNLIGIRVTSNSCPGVPTSTITVTGTSPQSLSSSSEEPNPTITTSSAIGESTTTSISTKPFTTSTSSASHTSASQSSSGLSSHSTSELDPSASITKTSSTPQLTFGDPSSSFPFPTPPSSNLSSDFWLVATPTLTIKSDGTYQLPCYTFPTTWSYVLSPPKYTTSLCKPHCGSINFRSETAIPQPKTTVTRVCYPRMTATETGKITFSPNPVLATATQTIQAPVGWDKCPPKHPNTAEQDNDSKCGLGDKGKHYQCKKNVCCGPNGECGTGWKYCNEGCQPNWGFCWKNSTSCEAPEAPSESDEQHSVDIFPIWYDAPDVPPPPDLPWPPVYFIEHSGGASDDVGYMTNCEKTPPEEGEGDCDPKLTVTDKTVYCDLVTNIAGQSSETCTSTAEGTRTGCEVVPKTTTVTTTSCETTTAEHTSVFCSVQTGDITCTATRTSVHSGCDISASTTTSISYSELVCELSETAPYIQIVPETPGGQQWPITFGVNATDSEAPTTSAPADVSSGSITSATVSATSSSSITCAPPSVASLPACTPIVAPGFNEPITEMFEPSDIVPTTTAAAKAIRQADSGAGNGETVTTGSISCYCGTDPALTVWPVSTCSTLLCPNQAASWQATGSPVHLTVDSNADIIPTASNTAMPTTSATGAPAGKRVAGRMSDEGPFLGVGSWLGKFLKW</sequence>
<evidence type="ECO:0000313" key="7">
    <source>
        <dbReference type="Proteomes" id="UP000660729"/>
    </source>
</evidence>
<dbReference type="InterPro" id="IPR001002">
    <property type="entry name" value="Chitin-bd_1"/>
</dbReference>
<feature type="compositionally biased region" description="Low complexity" evidence="3">
    <location>
        <begin position="213"/>
        <end position="222"/>
    </location>
</feature>
<keyword evidence="1 2" id="KW-0147">Chitin-binding</keyword>
<feature type="chain" id="PRO_5034931060" description="Chitin-binding type-1 domain-containing protein" evidence="4">
    <location>
        <begin position="19"/>
        <end position="785"/>
    </location>
</feature>
<keyword evidence="2" id="KW-1015">Disulfide bond</keyword>
<accession>A0A8H6VL56</accession>
<feature type="compositionally biased region" description="Polar residues" evidence="3">
    <location>
        <begin position="145"/>
        <end position="155"/>
    </location>
</feature>
<feature type="compositionally biased region" description="Low complexity" evidence="3">
    <location>
        <begin position="132"/>
        <end position="143"/>
    </location>
</feature>
<feature type="compositionally biased region" description="Low complexity" evidence="3">
    <location>
        <begin position="156"/>
        <end position="190"/>
    </location>
</feature>
<feature type="compositionally biased region" description="Polar residues" evidence="3">
    <location>
        <begin position="120"/>
        <end position="131"/>
    </location>
</feature>
<keyword evidence="7" id="KW-1185">Reference proteome</keyword>
<evidence type="ECO:0000256" key="3">
    <source>
        <dbReference type="SAM" id="MobiDB-lite"/>
    </source>
</evidence>
<evidence type="ECO:0000256" key="4">
    <source>
        <dbReference type="SAM" id="SignalP"/>
    </source>
</evidence>
<protein>
    <recommendedName>
        <fullName evidence="5">Chitin-binding type-1 domain-containing protein</fullName>
    </recommendedName>
</protein>
<dbReference type="PROSITE" id="PS50941">
    <property type="entry name" value="CHIT_BIND_I_2"/>
    <property type="match status" value="1"/>
</dbReference>
<evidence type="ECO:0000256" key="2">
    <source>
        <dbReference type="PROSITE-ProRule" id="PRU00261"/>
    </source>
</evidence>
<organism evidence="6 7">
    <name type="scientific">Pseudocercospora fuligena</name>
    <dbReference type="NCBI Taxonomy" id="685502"/>
    <lineage>
        <taxon>Eukaryota</taxon>
        <taxon>Fungi</taxon>
        <taxon>Dikarya</taxon>
        <taxon>Ascomycota</taxon>
        <taxon>Pezizomycotina</taxon>
        <taxon>Dothideomycetes</taxon>
        <taxon>Dothideomycetidae</taxon>
        <taxon>Mycosphaerellales</taxon>
        <taxon>Mycosphaerellaceae</taxon>
        <taxon>Pseudocercospora</taxon>
    </lineage>
</organism>
<dbReference type="SUPFAM" id="SSF57016">
    <property type="entry name" value="Plant lectins/antimicrobial peptides"/>
    <property type="match status" value="1"/>
</dbReference>
<dbReference type="EMBL" id="JABCIY010000025">
    <property type="protein sequence ID" value="KAF7196438.1"/>
    <property type="molecule type" value="Genomic_DNA"/>
</dbReference>
<feature type="signal peptide" evidence="4">
    <location>
        <begin position="1"/>
        <end position="18"/>
    </location>
</feature>
<evidence type="ECO:0000259" key="5">
    <source>
        <dbReference type="PROSITE" id="PS50941"/>
    </source>
</evidence>
<feature type="disulfide bond" evidence="2">
    <location>
        <begin position="361"/>
        <end position="373"/>
    </location>
</feature>
<feature type="region of interest" description="Disordered" evidence="3">
    <location>
        <begin position="120"/>
        <end position="222"/>
    </location>
</feature>
<feature type="domain" description="Chitin-binding type-1" evidence="5">
    <location>
        <begin position="347"/>
        <end position="393"/>
    </location>
</feature>
<gene>
    <name evidence="6" type="ORF">HII31_02166</name>
</gene>
<dbReference type="GO" id="GO:0008061">
    <property type="term" value="F:chitin binding"/>
    <property type="evidence" value="ECO:0007669"/>
    <property type="project" value="UniProtKB-UniRule"/>
</dbReference>
<name>A0A8H6VL56_9PEZI</name>
<reference evidence="6" key="1">
    <citation type="submission" date="2020-04" db="EMBL/GenBank/DDBJ databases">
        <title>Draft genome resource of the tomato pathogen Pseudocercospora fuligena.</title>
        <authorList>
            <person name="Zaccaron A."/>
        </authorList>
    </citation>
    <scope>NUCLEOTIDE SEQUENCE</scope>
    <source>
        <strain evidence="6">PF001</strain>
    </source>
</reference>
<proteinExistence type="predicted"/>
<evidence type="ECO:0000256" key="1">
    <source>
        <dbReference type="ARBA" id="ARBA00022669"/>
    </source>
</evidence>
<dbReference type="Proteomes" id="UP000660729">
    <property type="component" value="Unassembled WGS sequence"/>
</dbReference>
<dbReference type="CDD" id="cd00035">
    <property type="entry name" value="ChtBD1"/>
    <property type="match status" value="1"/>
</dbReference>